<dbReference type="PRINTS" id="PR00080">
    <property type="entry name" value="SDRFAMILY"/>
</dbReference>
<organism evidence="3 4">
    <name type="scientific">Methylomonas methanica (strain DSM 25384 / MC09)</name>
    <dbReference type="NCBI Taxonomy" id="857087"/>
    <lineage>
        <taxon>Bacteria</taxon>
        <taxon>Pseudomonadati</taxon>
        <taxon>Pseudomonadota</taxon>
        <taxon>Gammaproteobacteria</taxon>
        <taxon>Methylococcales</taxon>
        <taxon>Methylococcaceae</taxon>
        <taxon>Methylomonas</taxon>
    </lineage>
</organism>
<sequence>MPNSRKVALITGAAKRIGAACVRLLHAHGYNIILHHHTSVQQAQQLADELNDLRARSAYLVSADLLKLDQVQALAEQTSHAWGDLDVLVNNASLFYAGQLGSVTEQDWDDLLASNLKAPFFLSQALAPSLRKRQGCIINIADIHAEKGLLGFPVYSIAKAGLVAMTKCLAKELAPDVRVNAVAPGAILWPDQLTSEAQKTEILQKVALKRCGEVEDIARAVRYLCDDAAYMTGQVLTVDGGRMLYT</sequence>
<gene>
    <name evidence="3" type="ordered locus">Metme_0749</name>
</gene>
<dbReference type="GO" id="GO:0016491">
    <property type="term" value="F:oxidoreductase activity"/>
    <property type="evidence" value="ECO:0007669"/>
    <property type="project" value="UniProtKB-KW"/>
</dbReference>
<dbReference type="eggNOG" id="COG1028">
    <property type="taxonomic scope" value="Bacteria"/>
</dbReference>
<evidence type="ECO:0000313" key="4">
    <source>
        <dbReference type="Proteomes" id="UP000008888"/>
    </source>
</evidence>
<reference key="2">
    <citation type="submission" date="2011-05" db="EMBL/GenBank/DDBJ databases">
        <title>Complete genome sequence of the aerobic marine methanotroph Methylomonas methanica MC09.</title>
        <authorList>
            <person name="Boden R."/>
            <person name="Cunliffe M."/>
            <person name="Scanlan J."/>
            <person name="Moussard H."/>
            <person name="Kits K.D."/>
            <person name="Klotz M."/>
            <person name="Jetten M."/>
            <person name="Vuilleumier S."/>
            <person name="Han J."/>
            <person name="Peters L."/>
            <person name="Mikhailova N."/>
            <person name="Teshima H."/>
            <person name="Tapia R."/>
            <person name="Kyrpides N."/>
            <person name="Ivanova N."/>
            <person name="Pagani I."/>
            <person name="Cheng J.-F."/>
            <person name="Goodwin L."/>
            <person name="Han C."/>
            <person name="Hauser L."/>
            <person name="Land M."/>
            <person name="Lapidus A."/>
            <person name="Lucas S."/>
            <person name="Pitluck S."/>
            <person name="Woyke T."/>
            <person name="Stein L.Y."/>
            <person name="Murrell C."/>
        </authorList>
    </citation>
    <scope>NUCLEOTIDE SEQUENCE</scope>
    <source>
        <strain>MC09</strain>
    </source>
</reference>
<dbReference type="FunFam" id="3.40.50.720:FF:000173">
    <property type="entry name" value="3-oxoacyl-[acyl-carrier protein] reductase"/>
    <property type="match status" value="1"/>
</dbReference>
<dbReference type="InterPro" id="IPR020904">
    <property type="entry name" value="Sc_DH/Rdtase_CS"/>
</dbReference>
<dbReference type="PANTHER" id="PTHR43639">
    <property type="entry name" value="OXIDOREDUCTASE, SHORT-CHAIN DEHYDROGENASE/REDUCTASE FAMILY (AFU_ORTHOLOGUE AFUA_5G02870)"/>
    <property type="match status" value="1"/>
</dbReference>
<reference evidence="3 4" key="1">
    <citation type="journal article" date="2011" name="J. Bacteriol.">
        <title>Complete Genome Sequence of the Aerobic Marine Methanotroph Methylomonas methanica MC09.</title>
        <authorList>
            <person name="Boden R."/>
            <person name="Cunliffe M."/>
            <person name="Scanlan J."/>
            <person name="Moussard H."/>
            <person name="Kits K.D."/>
            <person name="Klotz M.G."/>
            <person name="Jetten M.S."/>
            <person name="Vuilleumier S."/>
            <person name="Han J."/>
            <person name="Peters L."/>
            <person name="Mikhailova N."/>
            <person name="Teshima H."/>
            <person name="Tapia R."/>
            <person name="Kyrpides N."/>
            <person name="Ivanova N."/>
            <person name="Pagani I."/>
            <person name="Cheng J.F."/>
            <person name="Goodwin L."/>
            <person name="Han C."/>
            <person name="Hauser L."/>
            <person name="Land M.L."/>
            <person name="Lapidus A."/>
            <person name="Lucas S."/>
            <person name="Pitluck S."/>
            <person name="Woyke T."/>
            <person name="Stein L."/>
            <person name="Murrell J.C."/>
        </authorList>
    </citation>
    <scope>NUCLEOTIDE SEQUENCE [LARGE SCALE GENOMIC DNA]</scope>
    <source>
        <strain evidence="3 4">MC09</strain>
    </source>
</reference>
<dbReference type="AlphaFoldDB" id="G0A527"/>
<evidence type="ECO:0000256" key="1">
    <source>
        <dbReference type="ARBA" id="ARBA00006484"/>
    </source>
</evidence>
<comment type="similarity">
    <text evidence="1">Belongs to the short-chain dehydrogenases/reductases (SDR) family.</text>
</comment>
<dbReference type="STRING" id="857087.Metme_0749"/>
<proteinExistence type="inferred from homology"/>
<dbReference type="KEGG" id="mmt:Metme_0749"/>
<reference evidence="4" key="3">
    <citation type="submission" date="2011-05" db="EMBL/GenBank/DDBJ databases">
        <title>Complete sequence of Methylomonas methanica MC09.</title>
        <authorList>
            <consortium name="US DOE Joint Genome Institute"/>
            <person name="Lucas S."/>
            <person name="Han J."/>
            <person name="Lapidus A."/>
            <person name="Cheng J.-F."/>
            <person name="Goodwin L."/>
            <person name="Pitluck S."/>
            <person name="Peters L."/>
            <person name="Mikhailova N."/>
            <person name="Teshima H."/>
            <person name="Han C."/>
            <person name="Tapia R."/>
            <person name="Land M."/>
            <person name="Hauser L."/>
            <person name="Kyrpides N."/>
            <person name="Ivanova N."/>
            <person name="Pagani I."/>
            <person name="Stein L."/>
            <person name="Woyke T."/>
        </authorList>
    </citation>
    <scope>NUCLEOTIDE SEQUENCE [LARGE SCALE GENOMIC DNA]</scope>
    <source>
        <strain evidence="4">MC09</strain>
    </source>
</reference>
<dbReference type="Gene3D" id="3.40.50.720">
    <property type="entry name" value="NAD(P)-binding Rossmann-like Domain"/>
    <property type="match status" value="1"/>
</dbReference>
<keyword evidence="4" id="KW-1185">Reference proteome</keyword>
<dbReference type="Pfam" id="PF13561">
    <property type="entry name" value="adh_short_C2"/>
    <property type="match status" value="1"/>
</dbReference>
<protein>
    <submittedName>
        <fullName evidence="3">3-oxoacyl-(Acyl-carrier-protein) reductase</fullName>
    </submittedName>
</protein>
<dbReference type="InterPro" id="IPR036291">
    <property type="entry name" value="NAD(P)-bd_dom_sf"/>
</dbReference>
<dbReference type="InterPro" id="IPR002347">
    <property type="entry name" value="SDR_fam"/>
</dbReference>
<keyword evidence="2" id="KW-0560">Oxidoreductase</keyword>
<evidence type="ECO:0000313" key="3">
    <source>
        <dbReference type="EMBL" id="AEF99190.1"/>
    </source>
</evidence>
<dbReference type="HOGENOM" id="CLU_010194_1_3_6"/>
<evidence type="ECO:0000256" key="2">
    <source>
        <dbReference type="ARBA" id="ARBA00023002"/>
    </source>
</evidence>
<dbReference type="Proteomes" id="UP000008888">
    <property type="component" value="Chromosome"/>
</dbReference>
<dbReference type="SUPFAM" id="SSF51735">
    <property type="entry name" value="NAD(P)-binding Rossmann-fold domains"/>
    <property type="match status" value="1"/>
</dbReference>
<dbReference type="PANTHER" id="PTHR43639:SF1">
    <property type="entry name" value="SHORT-CHAIN DEHYDROGENASE_REDUCTASE FAMILY PROTEIN"/>
    <property type="match status" value="1"/>
</dbReference>
<name>G0A527_METMM</name>
<accession>G0A527</accession>
<dbReference type="PRINTS" id="PR00081">
    <property type="entry name" value="GDHRDH"/>
</dbReference>
<dbReference type="PROSITE" id="PS00061">
    <property type="entry name" value="ADH_SHORT"/>
    <property type="match status" value="1"/>
</dbReference>
<dbReference type="EMBL" id="CP002738">
    <property type="protein sequence ID" value="AEF99190.1"/>
    <property type="molecule type" value="Genomic_DNA"/>
</dbReference>
<dbReference type="NCBIfam" id="NF006598">
    <property type="entry name" value="PRK09135.1"/>
    <property type="match status" value="1"/>
</dbReference>
<dbReference type="RefSeq" id="WP_013817461.1">
    <property type="nucleotide sequence ID" value="NC_015572.1"/>
</dbReference>